<dbReference type="GO" id="GO:0003917">
    <property type="term" value="F:DNA topoisomerase type I (single strand cut, ATP-independent) activity"/>
    <property type="evidence" value="ECO:0007669"/>
    <property type="project" value="UniProtKB-EC"/>
</dbReference>
<dbReference type="InterPro" id="IPR001631">
    <property type="entry name" value="TopoI"/>
</dbReference>
<dbReference type="Gene3D" id="3.90.15.10">
    <property type="entry name" value="Topoisomerase I, Chain A, domain 3"/>
    <property type="match status" value="1"/>
</dbReference>
<reference evidence="9" key="1">
    <citation type="submission" date="2020-02" db="EMBL/GenBank/DDBJ databases">
        <title>Flavobacterium sp. genome.</title>
        <authorList>
            <person name="Jung H.S."/>
            <person name="Baek J.H."/>
            <person name="Jeon C.O."/>
        </authorList>
    </citation>
    <scope>NUCLEOTIDE SEQUENCE</scope>
    <source>
        <strain evidence="9">SE-s28</strain>
    </source>
</reference>
<dbReference type="SUPFAM" id="SSF55869">
    <property type="entry name" value="DNA topoisomerase I domain"/>
    <property type="match status" value="1"/>
</dbReference>
<evidence type="ECO:0000256" key="5">
    <source>
        <dbReference type="ARBA" id="ARBA00023125"/>
    </source>
</evidence>
<evidence type="ECO:0000313" key="9">
    <source>
        <dbReference type="EMBL" id="NMH29145.1"/>
    </source>
</evidence>
<keyword evidence="6" id="KW-0413">Isomerase</keyword>
<keyword evidence="10" id="KW-1185">Reference proteome</keyword>
<dbReference type="EC" id="5.6.2.1" evidence="3"/>
<dbReference type="PROSITE" id="PS52038">
    <property type="entry name" value="TOPO_IB_2"/>
    <property type="match status" value="1"/>
</dbReference>
<evidence type="ECO:0000256" key="1">
    <source>
        <dbReference type="ARBA" id="ARBA00000213"/>
    </source>
</evidence>
<evidence type="ECO:0000259" key="8">
    <source>
        <dbReference type="Pfam" id="PF21338"/>
    </source>
</evidence>
<comment type="catalytic activity">
    <reaction evidence="1">
        <text>ATP-independent breakage of single-stranded DNA, followed by passage and rejoining.</text>
        <dbReference type="EC" id="5.6.2.1"/>
    </reaction>
</comment>
<dbReference type="GO" id="GO:0006265">
    <property type="term" value="P:DNA topological change"/>
    <property type="evidence" value="ECO:0007669"/>
    <property type="project" value="InterPro"/>
</dbReference>
<dbReference type="Pfam" id="PF01028">
    <property type="entry name" value="Topoisom_I"/>
    <property type="match status" value="1"/>
</dbReference>
<evidence type="ECO:0000313" key="10">
    <source>
        <dbReference type="Proteomes" id="UP000712080"/>
    </source>
</evidence>
<keyword evidence="4" id="KW-0799">Topoisomerase</keyword>
<dbReference type="RefSeq" id="WP_169528233.1">
    <property type="nucleotide sequence ID" value="NZ_JAAMPU010000107.1"/>
</dbReference>
<organism evidence="9 10">
    <name type="scientific">Flavobacterium silvaticum</name>
    <dbReference type="NCBI Taxonomy" id="1852020"/>
    <lineage>
        <taxon>Bacteria</taxon>
        <taxon>Pseudomonadati</taxon>
        <taxon>Bacteroidota</taxon>
        <taxon>Flavobacteriia</taxon>
        <taxon>Flavobacteriales</taxon>
        <taxon>Flavobacteriaceae</taxon>
        <taxon>Flavobacterium</taxon>
    </lineage>
</organism>
<protein>
    <recommendedName>
        <fullName evidence="3">DNA topoisomerase</fullName>
        <ecNumber evidence="3">5.6.2.1</ecNumber>
    </recommendedName>
</protein>
<dbReference type="Proteomes" id="UP000712080">
    <property type="component" value="Unassembled WGS sequence"/>
</dbReference>
<dbReference type="InterPro" id="IPR011010">
    <property type="entry name" value="DNA_brk_join_enz"/>
</dbReference>
<dbReference type="PRINTS" id="PR00416">
    <property type="entry name" value="EUTPISMRASEI"/>
</dbReference>
<feature type="domain" description="DNA topoisomerase I catalytic core eukaryotic-type" evidence="7">
    <location>
        <begin position="105"/>
        <end position="321"/>
    </location>
</feature>
<dbReference type="InterPro" id="IPR035447">
    <property type="entry name" value="DNA_topo_I_N_sf"/>
</dbReference>
<dbReference type="InterPro" id="IPR049331">
    <property type="entry name" value="Top1B_N_bact"/>
</dbReference>
<dbReference type="Gene3D" id="3.30.66.10">
    <property type="entry name" value="DNA topoisomerase I domain"/>
    <property type="match status" value="1"/>
</dbReference>
<feature type="domain" description="DNA topoisomerase IB N-terminal" evidence="8">
    <location>
        <begin position="42"/>
        <end position="90"/>
    </location>
</feature>
<evidence type="ECO:0000259" key="7">
    <source>
        <dbReference type="Pfam" id="PF01028"/>
    </source>
</evidence>
<evidence type="ECO:0000256" key="6">
    <source>
        <dbReference type="ARBA" id="ARBA00023235"/>
    </source>
</evidence>
<evidence type="ECO:0000256" key="4">
    <source>
        <dbReference type="ARBA" id="ARBA00023029"/>
    </source>
</evidence>
<dbReference type="InterPro" id="IPR014711">
    <property type="entry name" value="TopoI_cat_a-hlx-sub_euk"/>
</dbReference>
<dbReference type="GO" id="GO:0003677">
    <property type="term" value="F:DNA binding"/>
    <property type="evidence" value="ECO:0007669"/>
    <property type="project" value="UniProtKB-KW"/>
</dbReference>
<dbReference type="SUPFAM" id="SSF56349">
    <property type="entry name" value="DNA breaking-rejoining enzymes"/>
    <property type="match status" value="1"/>
</dbReference>
<sequence>MNRLQAKLEKIGRDPVSTAKAAGLRYYESSRDGIYRVGEQGKFHYKDEDGNKITNREDLERIASLVIPPAWKNVWIAPKANAHLQVTGFDARGRKQYRYHPDWNKLRNQSKFFRLRDFAKALPSIRKQVSKDLNRKGLPAEKVKALVVQLLEHTNIRIGNDAYSKLYGSFGLTTLRDRHVSGGNNQLFFEFIGKKGIRHKIALKSPRLIRLVRKCREIPGQELFQYLDHDGNRHSLNSGDVNDYIKSLSGHDFTAKDFRCWFGSVLALERFQQIGPAESESILKKNINQVIDDVAAILGNTRTVCKKYYVHPTVISAYEKNHIGKYYVPQSRSHSGLTPEETALVKLLNKEAIATAL</sequence>
<comment type="similarity">
    <text evidence="2">Belongs to the type IB topoisomerase family.</text>
</comment>
<evidence type="ECO:0000256" key="3">
    <source>
        <dbReference type="ARBA" id="ARBA00012891"/>
    </source>
</evidence>
<dbReference type="Pfam" id="PF21338">
    <property type="entry name" value="Top1B_N_bact"/>
    <property type="match status" value="1"/>
</dbReference>
<dbReference type="AlphaFoldDB" id="A0A972JIK8"/>
<proteinExistence type="inferred from homology"/>
<gene>
    <name evidence="9" type="ORF">G6047_13975</name>
</gene>
<dbReference type="Gene3D" id="1.10.132.120">
    <property type="match status" value="1"/>
</dbReference>
<comment type="caution">
    <text evidence="9">The sequence shown here is derived from an EMBL/GenBank/DDBJ whole genome shotgun (WGS) entry which is preliminary data.</text>
</comment>
<evidence type="ECO:0000256" key="2">
    <source>
        <dbReference type="ARBA" id="ARBA00006645"/>
    </source>
</evidence>
<dbReference type="InterPro" id="IPR013500">
    <property type="entry name" value="TopoI_cat_euk"/>
</dbReference>
<keyword evidence="5" id="KW-0238">DNA-binding</keyword>
<dbReference type="EMBL" id="JAAMPU010000107">
    <property type="protein sequence ID" value="NMH29145.1"/>
    <property type="molecule type" value="Genomic_DNA"/>
</dbReference>
<accession>A0A972JIK8</accession>
<name>A0A972JIK8_9FLAO</name>